<dbReference type="Proteomes" id="UP000026915">
    <property type="component" value="Chromosome 2"/>
</dbReference>
<dbReference type="HOGENOM" id="CLU_113920_0_0_1"/>
<evidence type="ECO:0000313" key="2">
    <source>
        <dbReference type="Proteomes" id="UP000026915"/>
    </source>
</evidence>
<sequence length="218" mass="24331">MMSTKGWSASYRLQNCAESLLRPYKSNLGDISQQHLLQDAMAKRHGYPMHQGLRLISTNIGLWRKLDAGITKVEREKSSPPPGSAPPKFNFFLWAKCILGSVLSFSLPFWKEKWTKLKRIEGEAEMVVEEVENVAEVVEKVATAAEKLSAQVAEKLPDDSMLKKAALVVEHVSEETAQDAHVTTEFIHQVEALKHDVDGVESLVEPIVNKIVKQKQGG</sequence>
<protein>
    <submittedName>
        <fullName evidence="1">Uncharacterized protein</fullName>
    </submittedName>
</protein>
<dbReference type="PANTHER" id="PTHR33735:SF10">
    <property type="entry name" value="EXPRESSED PROTEIN"/>
    <property type="match status" value="1"/>
</dbReference>
<reference evidence="1 2" key="1">
    <citation type="journal article" date="2013" name="Genome Biol.">
        <title>The genome sequence of the most widely cultivated cacao type and its use to identify candidate genes regulating pod color.</title>
        <authorList>
            <person name="Motamayor J.C."/>
            <person name="Mockaitis K."/>
            <person name="Schmutz J."/>
            <person name="Haiminen N."/>
            <person name="Iii D.L."/>
            <person name="Cornejo O."/>
            <person name="Findley S.D."/>
            <person name="Zheng P."/>
            <person name="Utro F."/>
            <person name="Royaert S."/>
            <person name="Saski C."/>
            <person name="Jenkins J."/>
            <person name="Podicheti R."/>
            <person name="Zhao M."/>
            <person name="Scheffler B.E."/>
            <person name="Stack J.C."/>
            <person name="Feltus F.A."/>
            <person name="Mustiga G.M."/>
            <person name="Amores F."/>
            <person name="Phillips W."/>
            <person name="Marelli J.P."/>
            <person name="May G.D."/>
            <person name="Shapiro H."/>
            <person name="Ma J."/>
            <person name="Bustamante C.D."/>
            <person name="Schnell R.J."/>
            <person name="Main D."/>
            <person name="Gilbert D."/>
            <person name="Parida L."/>
            <person name="Kuhn D.N."/>
        </authorList>
    </citation>
    <scope>NUCLEOTIDE SEQUENCE [LARGE SCALE GENOMIC DNA]</scope>
    <source>
        <strain evidence="2">cv. Matina 1-6</strain>
    </source>
</reference>
<dbReference type="OMA" id="APASKFF"/>
<proteinExistence type="predicted"/>
<dbReference type="PANTHER" id="PTHR33735">
    <property type="entry name" value="EXPRESSED PROTEIN"/>
    <property type="match status" value="1"/>
</dbReference>
<accession>A0A061E131</accession>
<keyword evidence="2" id="KW-1185">Reference proteome</keyword>
<dbReference type="STRING" id="3641.A0A061E131"/>
<dbReference type="EMBL" id="CM001880">
    <property type="protein sequence ID" value="EOX98719.1"/>
    <property type="molecule type" value="Genomic_DNA"/>
</dbReference>
<dbReference type="FunCoup" id="A0A061E131">
    <property type="interactions" value="258"/>
</dbReference>
<dbReference type="eggNOG" id="ENOG502S4S2">
    <property type="taxonomic scope" value="Eukaryota"/>
</dbReference>
<name>A0A061E131_THECC</name>
<dbReference type="AlphaFoldDB" id="A0A061E131"/>
<dbReference type="InParanoid" id="A0A061E131"/>
<gene>
    <name evidence="1" type="ORF">TCM_007416</name>
</gene>
<organism evidence="1 2">
    <name type="scientific">Theobroma cacao</name>
    <name type="common">Cacao</name>
    <name type="synonym">Cocoa</name>
    <dbReference type="NCBI Taxonomy" id="3641"/>
    <lineage>
        <taxon>Eukaryota</taxon>
        <taxon>Viridiplantae</taxon>
        <taxon>Streptophyta</taxon>
        <taxon>Embryophyta</taxon>
        <taxon>Tracheophyta</taxon>
        <taxon>Spermatophyta</taxon>
        <taxon>Magnoliopsida</taxon>
        <taxon>eudicotyledons</taxon>
        <taxon>Gunneridae</taxon>
        <taxon>Pentapetalae</taxon>
        <taxon>rosids</taxon>
        <taxon>malvids</taxon>
        <taxon>Malvales</taxon>
        <taxon>Malvaceae</taxon>
        <taxon>Byttnerioideae</taxon>
        <taxon>Theobroma</taxon>
    </lineage>
</organism>
<dbReference type="Gramene" id="EOX98719">
    <property type="protein sequence ID" value="EOX98719"/>
    <property type="gene ID" value="TCM_007416"/>
</dbReference>
<evidence type="ECO:0000313" key="1">
    <source>
        <dbReference type="EMBL" id="EOX98719.1"/>
    </source>
</evidence>